<dbReference type="SUPFAM" id="SSF46955">
    <property type="entry name" value="Putative DNA-binding domain"/>
    <property type="match status" value="1"/>
</dbReference>
<dbReference type="InterPro" id="IPR000551">
    <property type="entry name" value="MerR-type_HTH_dom"/>
</dbReference>
<sequence>MSAYMSIGDFSRATHLTVKTLRHYHQIGLLAPADVDPHTGYRRYSTDQLATAQIVRRFRDLDMPLEQIQEVLEAPDPGTRNARIETHLERLHQQLDRTRRAVDQLRNLLGANPSDDVPIELRATPVTTAAAVTEIVSAEDGPAWLQGALGELHATLTAQKLAPSGPAGGIYSDEVFTDHRGETTVFVPCTGTVRPIGRVRPAVIPAAELAVICHLGSPVDVDRTYANLADYVARSALGVPGPIREYYVVGPRETTDASRWRTEIGWPVFLTNTATTTAVPER</sequence>
<dbReference type="SMART" id="SM00871">
    <property type="entry name" value="AraC_E_bind"/>
    <property type="match status" value="1"/>
</dbReference>
<evidence type="ECO:0000313" key="5">
    <source>
        <dbReference type="Proteomes" id="UP000733379"/>
    </source>
</evidence>
<keyword evidence="2" id="KW-0175">Coiled coil</keyword>
<dbReference type="SMART" id="SM00422">
    <property type="entry name" value="HTH_MERR"/>
    <property type="match status" value="1"/>
</dbReference>
<dbReference type="InterPro" id="IPR029442">
    <property type="entry name" value="GyrI-like"/>
</dbReference>
<dbReference type="CDD" id="cd01107">
    <property type="entry name" value="HTH_BmrR"/>
    <property type="match status" value="1"/>
</dbReference>
<dbReference type="Pfam" id="PF06445">
    <property type="entry name" value="GyrI-like"/>
    <property type="match status" value="1"/>
</dbReference>
<accession>A0ABS6AXI9</accession>
<dbReference type="Proteomes" id="UP000733379">
    <property type="component" value="Unassembled WGS sequence"/>
</dbReference>
<evidence type="ECO:0000256" key="1">
    <source>
        <dbReference type="ARBA" id="ARBA00023125"/>
    </source>
</evidence>
<organism evidence="4 5">
    <name type="scientific">Nocardia albiluteola</name>
    <dbReference type="NCBI Taxonomy" id="2842303"/>
    <lineage>
        <taxon>Bacteria</taxon>
        <taxon>Bacillati</taxon>
        <taxon>Actinomycetota</taxon>
        <taxon>Actinomycetes</taxon>
        <taxon>Mycobacteriales</taxon>
        <taxon>Nocardiaceae</taxon>
        <taxon>Nocardia</taxon>
    </lineage>
</organism>
<evidence type="ECO:0000256" key="2">
    <source>
        <dbReference type="SAM" id="Coils"/>
    </source>
</evidence>
<protein>
    <submittedName>
        <fullName evidence="4">MerR family transcriptional regulator</fullName>
    </submittedName>
</protein>
<proteinExistence type="predicted"/>
<dbReference type="InterPro" id="IPR009061">
    <property type="entry name" value="DNA-bd_dom_put_sf"/>
</dbReference>
<dbReference type="InterPro" id="IPR047057">
    <property type="entry name" value="MerR_fam"/>
</dbReference>
<dbReference type="Gene3D" id="1.10.1660.10">
    <property type="match status" value="1"/>
</dbReference>
<reference evidence="4 5" key="1">
    <citation type="submission" date="2021-06" db="EMBL/GenBank/DDBJ databases">
        <title>Actinomycetes sequencing.</title>
        <authorList>
            <person name="Shan Q."/>
        </authorList>
    </citation>
    <scope>NUCLEOTIDE SEQUENCE [LARGE SCALE GENOMIC DNA]</scope>
    <source>
        <strain evidence="4 5">NEAU-G5</strain>
    </source>
</reference>
<dbReference type="Pfam" id="PF13411">
    <property type="entry name" value="MerR_1"/>
    <property type="match status" value="1"/>
</dbReference>
<gene>
    <name evidence="4" type="ORF">KO481_14560</name>
</gene>
<dbReference type="PROSITE" id="PS50937">
    <property type="entry name" value="HTH_MERR_2"/>
    <property type="match status" value="1"/>
</dbReference>
<name>A0ABS6AXI9_9NOCA</name>
<dbReference type="SUPFAM" id="SSF55136">
    <property type="entry name" value="Probable bacterial effector-binding domain"/>
    <property type="match status" value="1"/>
</dbReference>
<dbReference type="Gene3D" id="3.20.80.10">
    <property type="entry name" value="Regulatory factor, effector binding domain"/>
    <property type="match status" value="1"/>
</dbReference>
<feature type="coiled-coil region" evidence="2">
    <location>
        <begin position="81"/>
        <end position="108"/>
    </location>
</feature>
<keyword evidence="5" id="KW-1185">Reference proteome</keyword>
<keyword evidence="1" id="KW-0238">DNA-binding</keyword>
<dbReference type="PANTHER" id="PTHR30204:SF97">
    <property type="entry name" value="MERR FAMILY REGULATORY PROTEIN"/>
    <property type="match status" value="1"/>
</dbReference>
<dbReference type="InterPro" id="IPR010499">
    <property type="entry name" value="AraC_E-bd"/>
</dbReference>
<evidence type="ECO:0000259" key="3">
    <source>
        <dbReference type="PROSITE" id="PS50937"/>
    </source>
</evidence>
<dbReference type="InterPro" id="IPR011256">
    <property type="entry name" value="Reg_factor_effector_dom_sf"/>
</dbReference>
<dbReference type="EMBL" id="JAHKNI010000004">
    <property type="protein sequence ID" value="MBU3062739.1"/>
    <property type="molecule type" value="Genomic_DNA"/>
</dbReference>
<comment type="caution">
    <text evidence="4">The sequence shown here is derived from an EMBL/GenBank/DDBJ whole genome shotgun (WGS) entry which is preliminary data.</text>
</comment>
<feature type="domain" description="HTH merR-type" evidence="3">
    <location>
        <begin position="4"/>
        <end position="74"/>
    </location>
</feature>
<dbReference type="PANTHER" id="PTHR30204">
    <property type="entry name" value="REDOX-CYCLING DRUG-SENSING TRANSCRIPTIONAL ACTIVATOR SOXR"/>
    <property type="match status" value="1"/>
</dbReference>
<evidence type="ECO:0000313" key="4">
    <source>
        <dbReference type="EMBL" id="MBU3062739.1"/>
    </source>
</evidence>